<dbReference type="SUPFAM" id="SSF56300">
    <property type="entry name" value="Metallo-dependent phosphatases"/>
    <property type="match status" value="1"/>
</dbReference>
<dbReference type="GO" id="GO:0005737">
    <property type="term" value="C:cytoplasm"/>
    <property type="evidence" value="ECO:0007669"/>
    <property type="project" value="TreeGrafter"/>
</dbReference>
<evidence type="ECO:0000256" key="1">
    <source>
        <dbReference type="ARBA" id="ARBA00008950"/>
    </source>
</evidence>
<dbReference type="InterPro" id="IPR024654">
    <property type="entry name" value="Calcineurin-like_PHP_lpxH"/>
</dbReference>
<organism evidence="4">
    <name type="scientific">candidate division WOR-3 bacterium</name>
    <dbReference type="NCBI Taxonomy" id="2052148"/>
    <lineage>
        <taxon>Bacteria</taxon>
        <taxon>Bacteria division WOR-3</taxon>
    </lineage>
</organism>
<dbReference type="PANTHER" id="PTHR42850:SF2">
    <property type="entry name" value="BLL5683 PROTEIN"/>
    <property type="match status" value="1"/>
</dbReference>
<evidence type="ECO:0000313" key="4">
    <source>
        <dbReference type="EMBL" id="HGV97277.1"/>
    </source>
</evidence>
<dbReference type="PIRSF" id="PIRSF000883">
    <property type="entry name" value="Pesterase_MJ0912"/>
    <property type="match status" value="1"/>
</dbReference>
<feature type="region of interest" description="Disordered" evidence="2">
    <location>
        <begin position="1"/>
        <end position="34"/>
    </location>
</feature>
<comment type="similarity">
    <text evidence="1">Belongs to the metallophosphoesterase superfamily. YfcE family.</text>
</comment>
<feature type="compositionally biased region" description="Polar residues" evidence="2">
    <location>
        <begin position="12"/>
        <end position="21"/>
    </location>
</feature>
<evidence type="ECO:0000259" key="3">
    <source>
        <dbReference type="Pfam" id="PF12850"/>
    </source>
</evidence>
<protein>
    <submittedName>
        <fullName evidence="4">Metallophosphoesterase</fullName>
    </submittedName>
</protein>
<dbReference type="PANTHER" id="PTHR42850">
    <property type="entry name" value="METALLOPHOSPHOESTERASE"/>
    <property type="match status" value="1"/>
</dbReference>
<evidence type="ECO:0000256" key="2">
    <source>
        <dbReference type="SAM" id="MobiDB-lite"/>
    </source>
</evidence>
<sequence length="277" mass="31612">MRQLKSEKNMAAKNQGSSSMASLMRSKKEGKKRRKMKVAIISDIHSNLEALQAVIKDIKKRRIKNIFCLGDLVGYGANPNECIKLCLDESDATIAGNHDWATLNKTDISNFNPVAASAVKWTMRHLSPENAEKLQQLSLIYKTDNLLLVHASPNKPEEWHYLLSFEEFQREFNYFTEHICFIGHSHIPSAIYQDENGYTDFLRDNPFPIIKRRRYIVNVGSVGQPRDLDPRACYVIYDGNKGSIEFIRIEYNIPLAQQKIIDAGLPEALAERLMVGK</sequence>
<dbReference type="InterPro" id="IPR011152">
    <property type="entry name" value="Pesterase_MJ0912"/>
</dbReference>
<dbReference type="InterPro" id="IPR029052">
    <property type="entry name" value="Metallo-depent_PP-like"/>
</dbReference>
<feature type="domain" description="Calcineurin-like phosphoesterase" evidence="3">
    <location>
        <begin position="36"/>
        <end position="238"/>
    </location>
</feature>
<dbReference type="GO" id="GO:0016791">
    <property type="term" value="F:phosphatase activity"/>
    <property type="evidence" value="ECO:0007669"/>
    <property type="project" value="TreeGrafter"/>
</dbReference>
<proteinExistence type="inferred from homology"/>
<comment type="caution">
    <text evidence="4">The sequence shown here is derived from an EMBL/GenBank/DDBJ whole genome shotgun (WGS) entry which is preliminary data.</text>
</comment>
<reference evidence="4" key="1">
    <citation type="journal article" date="2020" name="mSystems">
        <title>Genome- and Community-Level Interaction Insights into Carbon Utilization and Element Cycling Functions of Hydrothermarchaeota in Hydrothermal Sediment.</title>
        <authorList>
            <person name="Zhou Z."/>
            <person name="Liu Y."/>
            <person name="Xu W."/>
            <person name="Pan J."/>
            <person name="Luo Z.H."/>
            <person name="Li M."/>
        </authorList>
    </citation>
    <scope>NUCLEOTIDE SEQUENCE [LARGE SCALE GENOMIC DNA]</scope>
    <source>
        <strain evidence="4">SpSt-774</strain>
    </source>
</reference>
<gene>
    <name evidence="4" type="ORF">ENV60_03145</name>
</gene>
<accession>A0A7C4XKD1</accession>
<dbReference type="EMBL" id="DTGZ01000056">
    <property type="protein sequence ID" value="HGV97277.1"/>
    <property type="molecule type" value="Genomic_DNA"/>
</dbReference>
<dbReference type="Gene3D" id="3.60.21.10">
    <property type="match status" value="1"/>
</dbReference>
<dbReference type="AlphaFoldDB" id="A0A7C4XKD1"/>
<dbReference type="CDD" id="cd00838">
    <property type="entry name" value="MPP_superfamily"/>
    <property type="match status" value="1"/>
</dbReference>
<name>A0A7C4XKD1_UNCW3</name>
<dbReference type="InterPro" id="IPR050126">
    <property type="entry name" value="Ap4A_hydrolase"/>
</dbReference>
<dbReference type="Pfam" id="PF12850">
    <property type="entry name" value="Metallophos_2"/>
    <property type="match status" value="1"/>
</dbReference>
<feature type="compositionally biased region" description="Basic and acidic residues" evidence="2">
    <location>
        <begin position="1"/>
        <end position="10"/>
    </location>
</feature>